<dbReference type="RefSeq" id="XP_072843070.1">
    <property type="nucleotide sequence ID" value="XM_072986969.1"/>
</dbReference>
<accession>A0ABM5FCD3</accession>
<dbReference type="CDD" id="cd20665">
    <property type="entry name" value="CYP2C-like"/>
    <property type="match status" value="1"/>
</dbReference>
<name>A0ABM5FCD3_9SAUR</name>
<sequence>MEPLGTVTLFLGVCLSCLLLLAVMRSRTQGKGRRPPGPTPLPVVGNILQLKTTFLSKALEQLSEKYGPVFTVHFGRLPVVVLHGYDVIKEALIDCADEFAPRGSLPFFDKINKGEVWSFSLVPGIIFSNGERWKVLRRFALTTLRNFGMGKKSIEERIQEEAQYLLEKFQDTKGKPFDPTFLLGCATSNVICSIVFGAHFDYDDERFLALLNIFNDNFKIASSPWGQMANILPSFMDLIPGPHQRVSKNAEKLKEFVSKVVKQHKETLDPSATRDFIDCFLIRMEQEKKNGVSEFTPENLVASVINLFVAGTETTSTTLRYGLLILQKYPEVEEKVHKEIDRVVGRARAPCVADRGQMPYTDAVIHEIQRFISLVPLSLPHSVAKDTPFRQFVIPKGTTIFPVLTSVLYDSKEFPNPTEFDPQHFLNKDGTFRKSDYFMPFSAGKRICAGEGLARMELFLFLTTILQHFKLNPLKDPKDIDLSPLMSSTGNFPRPYQLSVFPR</sequence>
<dbReference type="SUPFAM" id="SSF48264">
    <property type="entry name" value="Cytochrome P450"/>
    <property type="match status" value="1"/>
</dbReference>
<evidence type="ECO:0000256" key="4">
    <source>
        <dbReference type="ARBA" id="ARBA00010617"/>
    </source>
</evidence>
<proteinExistence type="inferred from homology"/>
<dbReference type="PROSITE" id="PS00086">
    <property type="entry name" value="CYTOCHROME_P450"/>
    <property type="match status" value="1"/>
</dbReference>
<dbReference type="InterPro" id="IPR001128">
    <property type="entry name" value="Cyt_P450"/>
</dbReference>
<dbReference type="PRINTS" id="PR00385">
    <property type="entry name" value="P450"/>
</dbReference>
<dbReference type="Proteomes" id="UP001652642">
    <property type="component" value="Chromosome 1"/>
</dbReference>
<dbReference type="PRINTS" id="PR00463">
    <property type="entry name" value="EP450I"/>
</dbReference>
<dbReference type="PANTHER" id="PTHR24300:SF356">
    <property type="entry name" value="CYTOCHROME P450 2E1"/>
    <property type="match status" value="1"/>
</dbReference>
<reference evidence="17" key="2">
    <citation type="submission" date="2025-08" db="UniProtKB">
        <authorList>
            <consortium name="RefSeq"/>
        </authorList>
    </citation>
    <scope>IDENTIFICATION</scope>
</reference>
<evidence type="ECO:0000256" key="5">
    <source>
        <dbReference type="ARBA" id="ARBA00012109"/>
    </source>
</evidence>
<evidence type="ECO:0000256" key="11">
    <source>
        <dbReference type="ARBA" id="ARBA00023004"/>
    </source>
</evidence>
<keyword evidence="6 14" id="KW-0349">Heme</keyword>
<evidence type="ECO:0000256" key="9">
    <source>
        <dbReference type="ARBA" id="ARBA00022848"/>
    </source>
</evidence>
<dbReference type="Gene3D" id="1.10.630.10">
    <property type="entry name" value="Cytochrome P450"/>
    <property type="match status" value="1"/>
</dbReference>
<evidence type="ECO:0000256" key="8">
    <source>
        <dbReference type="ARBA" id="ARBA00022824"/>
    </source>
</evidence>
<evidence type="ECO:0000256" key="3">
    <source>
        <dbReference type="ARBA" id="ARBA00004406"/>
    </source>
</evidence>
<comment type="similarity">
    <text evidence="4 14">Belongs to the cytochrome P450 family.</text>
</comment>
<organism evidence="16 17">
    <name type="scientific">Pogona vitticeps</name>
    <name type="common">central bearded dragon</name>
    <dbReference type="NCBI Taxonomy" id="103695"/>
    <lineage>
        <taxon>Eukaryota</taxon>
        <taxon>Metazoa</taxon>
        <taxon>Chordata</taxon>
        <taxon>Craniata</taxon>
        <taxon>Vertebrata</taxon>
        <taxon>Euteleostomi</taxon>
        <taxon>Lepidosauria</taxon>
        <taxon>Squamata</taxon>
        <taxon>Bifurcata</taxon>
        <taxon>Unidentata</taxon>
        <taxon>Episquamata</taxon>
        <taxon>Toxicofera</taxon>
        <taxon>Iguania</taxon>
        <taxon>Acrodonta</taxon>
        <taxon>Agamidae</taxon>
        <taxon>Amphibolurinae</taxon>
        <taxon>Pogona</taxon>
    </lineage>
</organism>
<dbReference type="GeneID" id="110071381"/>
<dbReference type="EC" id="1.14.14.1" evidence="5"/>
<keyword evidence="10 14" id="KW-0560">Oxidoreductase</keyword>
<evidence type="ECO:0000256" key="12">
    <source>
        <dbReference type="ARBA" id="ARBA00023033"/>
    </source>
</evidence>
<evidence type="ECO:0000256" key="13">
    <source>
        <dbReference type="ARBA" id="ARBA00023136"/>
    </source>
</evidence>
<dbReference type="InterPro" id="IPR008067">
    <property type="entry name" value="Cyt_P450_E_grp-I_CYP2A-like"/>
</dbReference>
<keyword evidence="11 14" id="KW-0408">Iron</keyword>
<evidence type="ECO:0000256" key="2">
    <source>
        <dbReference type="ARBA" id="ARBA00004174"/>
    </source>
</evidence>
<evidence type="ECO:0000256" key="15">
    <source>
        <dbReference type="SAM" id="Phobius"/>
    </source>
</evidence>
<keyword evidence="13 15" id="KW-0472">Membrane</keyword>
<keyword evidence="16" id="KW-1185">Reference proteome</keyword>
<comment type="subcellular location">
    <subcellularLocation>
        <location evidence="3">Endoplasmic reticulum membrane</location>
        <topology evidence="3">Peripheral membrane protein</topology>
    </subcellularLocation>
    <subcellularLocation>
        <location evidence="2">Microsome membrane</location>
        <topology evidence="2">Peripheral membrane protein</topology>
    </subcellularLocation>
</comment>
<keyword evidence="8" id="KW-0256">Endoplasmic reticulum</keyword>
<dbReference type="InterPro" id="IPR036396">
    <property type="entry name" value="Cyt_P450_sf"/>
</dbReference>
<dbReference type="PANTHER" id="PTHR24300">
    <property type="entry name" value="CYTOCHROME P450 508A4-RELATED"/>
    <property type="match status" value="1"/>
</dbReference>
<evidence type="ECO:0000256" key="10">
    <source>
        <dbReference type="ARBA" id="ARBA00023002"/>
    </source>
</evidence>
<evidence type="ECO:0000313" key="16">
    <source>
        <dbReference type="Proteomes" id="UP001652642"/>
    </source>
</evidence>
<comment type="cofactor">
    <cofactor evidence="1">
        <name>heme</name>
        <dbReference type="ChEBI" id="CHEBI:30413"/>
    </cofactor>
</comment>
<keyword evidence="7 14" id="KW-0479">Metal-binding</keyword>
<evidence type="ECO:0000256" key="1">
    <source>
        <dbReference type="ARBA" id="ARBA00001971"/>
    </source>
</evidence>
<keyword evidence="15" id="KW-1133">Transmembrane helix</keyword>
<protein>
    <recommendedName>
        <fullName evidence="5">unspecific monooxygenase</fullName>
        <ecNumber evidence="5">1.14.14.1</ecNumber>
    </recommendedName>
</protein>
<gene>
    <name evidence="17" type="primary">LOC110071381</name>
</gene>
<reference evidence="16" key="1">
    <citation type="submission" date="2025-05" db="UniProtKB">
        <authorList>
            <consortium name="RefSeq"/>
        </authorList>
    </citation>
    <scope>NUCLEOTIDE SEQUENCE [LARGE SCALE GENOMIC DNA]</scope>
</reference>
<evidence type="ECO:0000256" key="14">
    <source>
        <dbReference type="RuleBase" id="RU000461"/>
    </source>
</evidence>
<keyword evidence="12 14" id="KW-0503">Monooxygenase</keyword>
<dbReference type="PRINTS" id="PR01684">
    <property type="entry name" value="EP450ICYP2A"/>
</dbReference>
<evidence type="ECO:0000256" key="6">
    <source>
        <dbReference type="ARBA" id="ARBA00022617"/>
    </source>
</evidence>
<dbReference type="InterPro" id="IPR002401">
    <property type="entry name" value="Cyt_P450_E_grp-I"/>
</dbReference>
<evidence type="ECO:0000256" key="7">
    <source>
        <dbReference type="ARBA" id="ARBA00022723"/>
    </source>
</evidence>
<dbReference type="InterPro" id="IPR017972">
    <property type="entry name" value="Cyt_P450_CS"/>
</dbReference>
<keyword evidence="9" id="KW-0492">Microsome</keyword>
<keyword evidence="15" id="KW-0812">Transmembrane</keyword>
<dbReference type="InterPro" id="IPR050182">
    <property type="entry name" value="Cytochrome_P450_fam2"/>
</dbReference>
<evidence type="ECO:0000313" key="17">
    <source>
        <dbReference type="RefSeq" id="XP_072843070.1"/>
    </source>
</evidence>
<dbReference type="Pfam" id="PF00067">
    <property type="entry name" value="p450"/>
    <property type="match status" value="1"/>
</dbReference>
<feature type="transmembrane region" description="Helical" evidence="15">
    <location>
        <begin position="6"/>
        <end position="24"/>
    </location>
</feature>